<dbReference type="Gene3D" id="3.40.30.10">
    <property type="entry name" value="Glutaredoxin"/>
    <property type="match status" value="1"/>
</dbReference>
<feature type="domain" description="Glyoxalase/fosfomycin resistance/dioxygenase" evidence="2">
    <location>
        <begin position="201"/>
        <end position="274"/>
    </location>
</feature>
<dbReference type="RefSeq" id="WP_148967271.1">
    <property type="nucleotide sequence ID" value="NZ_JBNIKW010000001.1"/>
</dbReference>
<dbReference type="Pfam" id="PF05988">
    <property type="entry name" value="DUF899"/>
    <property type="match status" value="1"/>
</dbReference>
<evidence type="ECO:0000313" key="4">
    <source>
        <dbReference type="Proteomes" id="UP000324269"/>
    </source>
</evidence>
<feature type="coiled-coil region" evidence="1">
    <location>
        <begin position="10"/>
        <end position="37"/>
    </location>
</feature>
<dbReference type="SUPFAM" id="SSF54593">
    <property type="entry name" value="Glyoxalase/Bleomycin resistance protein/Dihydroxybiphenyl dioxygenase"/>
    <property type="match status" value="1"/>
</dbReference>
<dbReference type="OrthoDB" id="574359at2"/>
<dbReference type="InterPro" id="IPR036249">
    <property type="entry name" value="Thioredoxin-like_sf"/>
</dbReference>
<sequence length="302" mass="34976">MTTYEGTRLIQALELEIMEKKKQLAQLRKEQTSQKVENYLFLTTDQKTVTLEELFKDKDELIIIHNMGRNCRYCSMWGDGFNGVYHHLLSRCEFVLSSPDDPAVQEDFAASKGWSFPFVSAKENTFSQDLGFKNEKTSMPGVSTFKKSEEGMIYHCSSAYFGPGDEYCVIYSLLDLLQAPSEDFVPQLKHNHRSSFQLTNNIAVGVNHYHEAIQFYTNIIGMKVEERGPNETKFSMNGRNFFIEDSDHNTVHFEFAVDDFERSKQKLLDRCCKVDHVYHGKSEMISDPFGLKFHLYEVRKTN</sequence>
<dbReference type="EMBL" id="VTEZ01000001">
    <property type="protein sequence ID" value="TYS87963.1"/>
    <property type="molecule type" value="Genomic_DNA"/>
</dbReference>
<dbReference type="InterPro" id="IPR010296">
    <property type="entry name" value="DUF899_thioredox"/>
</dbReference>
<comment type="caution">
    <text evidence="3">The sequence shown here is derived from an EMBL/GenBank/DDBJ whole genome shotgun (WGS) entry which is preliminary data.</text>
</comment>
<dbReference type="Pfam" id="PF00903">
    <property type="entry name" value="Glyoxalase"/>
    <property type="match status" value="1"/>
</dbReference>
<name>A0A5D4UL03_9BACI</name>
<evidence type="ECO:0000259" key="2">
    <source>
        <dbReference type="Pfam" id="PF00903"/>
    </source>
</evidence>
<dbReference type="Gene3D" id="3.10.180.10">
    <property type="entry name" value="2,3-Dihydroxybiphenyl 1,2-Dioxygenase, domain 1"/>
    <property type="match status" value="1"/>
</dbReference>
<reference evidence="3 4" key="1">
    <citation type="submission" date="2019-08" db="EMBL/GenBank/DDBJ databases">
        <title>Bacillus genomes from the desert of Cuatro Cienegas, Coahuila.</title>
        <authorList>
            <person name="Olmedo-Alvarez G."/>
        </authorList>
    </citation>
    <scope>NUCLEOTIDE SEQUENCE [LARGE SCALE GENOMIC DNA]</scope>
    <source>
        <strain evidence="3 4">CH87b_3T</strain>
    </source>
</reference>
<dbReference type="SUPFAM" id="SSF52833">
    <property type="entry name" value="Thioredoxin-like"/>
    <property type="match status" value="1"/>
</dbReference>
<dbReference type="InterPro" id="IPR004360">
    <property type="entry name" value="Glyas_Fos-R_dOase_dom"/>
</dbReference>
<evidence type="ECO:0000313" key="3">
    <source>
        <dbReference type="EMBL" id="TYS87963.1"/>
    </source>
</evidence>
<dbReference type="AlphaFoldDB" id="A0A5D4UL03"/>
<organism evidence="3 4">
    <name type="scientific">Rossellomorea aquimaris</name>
    <dbReference type="NCBI Taxonomy" id="189382"/>
    <lineage>
        <taxon>Bacteria</taxon>
        <taxon>Bacillati</taxon>
        <taxon>Bacillota</taxon>
        <taxon>Bacilli</taxon>
        <taxon>Bacillales</taxon>
        <taxon>Bacillaceae</taxon>
        <taxon>Rossellomorea</taxon>
    </lineage>
</organism>
<evidence type="ECO:0000256" key="1">
    <source>
        <dbReference type="SAM" id="Coils"/>
    </source>
</evidence>
<proteinExistence type="predicted"/>
<dbReference type="Proteomes" id="UP000324269">
    <property type="component" value="Unassembled WGS sequence"/>
</dbReference>
<protein>
    <submittedName>
        <fullName evidence="3">DUF899 domain-containing protein</fullName>
    </submittedName>
</protein>
<keyword evidence="1" id="KW-0175">Coiled coil</keyword>
<accession>A0A5D4UL03</accession>
<dbReference type="InterPro" id="IPR029068">
    <property type="entry name" value="Glyas_Bleomycin-R_OHBP_Dase"/>
</dbReference>
<gene>
    <name evidence="3" type="ORF">FZC85_00515</name>
</gene>